<comment type="subcellular location">
    <subcellularLocation>
        <location evidence="1">Cell membrane</location>
        <topology evidence="1">Multi-pass membrane protein</topology>
    </subcellularLocation>
</comment>
<feature type="transmembrane region" description="Helical" evidence="7">
    <location>
        <begin position="64"/>
        <end position="85"/>
    </location>
</feature>
<evidence type="ECO:0000256" key="1">
    <source>
        <dbReference type="ARBA" id="ARBA00004651"/>
    </source>
</evidence>
<evidence type="ECO:0000256" key="3">
    <source>
        <dbReference type="ARBA" id="ARBA00022475"/>
    </source>
</evidence>
<proteinExistence type="inferred from homology"/>
<sequence>MSGVFLYALLGVGLFVLGLYALIIHAHLLRKILAINVMGTGVFLVLVALAAGNPDAPPDPVPHAMVITGIVVAVSATALALILMLKVSVATGKNHLSDSTRD</sequence>
<dbReference type="GO" id="GO:0005886">
    <property type="term" value="C:plasma membrane"/>
    <property type="evidence" value="ECO:0007669"/>
    <property type="project" value="UniProtKB-SubCell"/>
</dbReference>
<protein>
    <submittedName>
        <fullName evidence="8">Multicomponent Na+:H+ antiporter subunit C</fullName>
    </submittedName>
</protein>
<dbReference type="InterPro" id="IPR039428">
    <property type="entry name" value="NUOK/Mnh_C1-like"/>
</dbReference>
<dbReference type="AlphaFoldDB" id="A0A1I2LSD1"/>
<dbReference type="PANTHER" id="PTHR34583:SF2">
    <property type="entry name" value="ANTIPORTER SUBUNIT MNHC2-RELATED"/>
    <property type="match status" value="1"/>
</dbReference>
<evidence type="ECO:0000256" key="4">
    <source>
        <dbReference type="ARBA" id="ARBA00022692"/>
    </source>
</evidence>
<evidence type="ECO:0000256" key="2">
    <source>
        <dbReference type="ARBA" id="ARBA00010388"/>
    </source>
</evidence>
<gene>
    <name evidence="8" type="ORF">SAMN05216175_101218</name>
</gene>
<feature type="transmembrane region" description="Helical" evidence="7">
    <location>
        <begin position="6"/>
        <end position="26"/>
    </location>
</feature>
<accession>A0A1I2LSD1</accession>
<dbReference type="Gene3D" id="1.10.287.3510">
    <property type="match status" value="1"/>
</dbReference>
<evidence type="ECO:0000313" key="8">
    <source>
        <dbReference type="EMBL" id="SFF82023.1"/>
    </source>
</evidence>
<keyword evidence="5 7" id="KW-1133">Transmembrane helix</keyword>
<comment type="similarity">
    <text evidence="2">Belongs to the CPA3 antiporters (TC 2.A.63) subunit C family.</text>
</comment>
<dbReference type="EMBL" id="FOOU01000001">
    <property type="protein sequence ID" value="SFF82023.1"/>
    <property type="molecule type" value="Genomic_DNA"/>
</dbReference>
<dbReference type="STRING" id="1045558.SAMN05216175_101218"/>
<keyword evidence="4 7" id="KW-0812">Transmembrane</keyword>
<evidence type="ECO:0000256" key="6">
    <source>
        <dbReference type="ARBA" id="ARBA00023136"/>
    </source>
</evidence>
<organism evidence="8 9">
    <name type="scientific">Neptunomonas qingdaonensis</name>
    <dbReference type="NCBI Taxonomy" id="1045558"/>
    <lineage>
        <taxon>Bacteria</taxon>
        <taxon>Pseudomonadati</taxon>
        <taxon>Pseudomonadota</taxon>
        <taxon>Gammaproteobacteria</taxon>
        <taxon>Oceanospirillales</taxon>
        <taxon>Oceanospirillaceae</taxon>
        <taxon>Neptunomonas</taxon>
    </lineage>
</organism>
<evidence type="ECO:0000313" key="9">
    <source>
        <dbReference type="Proteomes" id="UP000198623"/>
    </source>
</evidence>
<reference evidence="9" key="1">
    <citation type="submission" date="2016-10" db="EMBL/GenBank/DDBJ databases">
        <authorList>
            <person name="Varghese N."/>
            <person name="Submissions S."/>
        </authorList>
    </citation>
    <scope>NUCLEOTIDE SEQUENCE [LARGE SCALE GENOMIC DNA]</scope>
    <source>
        <strain evidence="9">CGMCC 1.10971</strain>
    </source>
</reference>
<dbReference type="InterPro" id="IPR050601">
    <property type="entry name" value="CPA3_antiporter_subunitC"/>
</dbReference>
<dbReference type="Pfam" id="PF00420">
    <property type="entry name" value="Oxidored_q2"/>
    <property type="match status" value="1"/>
</dbReference>
<evidence type="ECO:0000256" key="7">
    <source>
        <dbReference type="SAM" id="Phobius"/>
    </source>
</evidence>
<keyword evidence="6 7" id="KW-0472">Membrane</keyword>
<evidence type="ECO:0000256" key="5">
    <source>
        <dbReference type="ARBA" id="ARBA00022989"/>
    </source>
</evidence>
<feature type="transmembrane region" description="Helical" evidence="7">
    <location>
        <begin position="33"/>
        <end position="52"/>
    </location>
</feature>
<dbReference type="Proteomes" id="UP000198623">
    <property type="component" value="Unassembled WGS sequence"/>
</dbReference>
<dbReference type="OrthoDB" id="1494613at2"/>
<keyword evidence="9" id="KW-1185">Reference proteome</keyword>
<keyword evidence="3" id="KW-1003">Cell membrane</keyword>
<name>A0A1I2LSD1_9GAMM</name>
<dbReference type="PANTHER" id="PTHR34583">
    <property type="entry name" value="ANTIPORTER SUBUNIT MNHC2-RELATED"/>
    <property type="match status" value="1"/>
</dbReference>
<dbReference type="RefSeq" id="WP_090723278.1">
    <property type="nucleotide sequence ID" value="NZ_FOOU01000001.1"/>
</dbReference>